<dbReference type="InterPro" id="IPR039561">
    <property type="entry name" value="Peptidase_M15C"/>
</dbReference>
<keyword evidence="2" id="KW-0812">Transmembrane</keyword>
<dbReference type="CDD" id="cd14845">
    <property type="entry name" value="L-Ala-D-Glu_peptidase_like"/>
    <property type="match status" value="1"/>
</dbReference>
<accession>A0A348FYJ3</accession>
<name>A0A348FYJ3_9HYPH</name>
<feature type="compositionally biased region" description="Acidic residues" evidence="1">
    <location>
        <begin position="224"/>
        <end position="239"/>
    </location>
</feature>
<dbReference type="EMBL" id="AP018907">
    <property type="protein sequence ID" value="BBF92376.1"/>
    <property type="molecule type" value="Genomic_DNA"/>
</dbReference>
<evidence type="ECO:0000256" key="2">
    <source>
        <dbReference type="SAM" id="Phobius"/>
    </source>
</evidence>
<evidence type="ECO:0000256" key="1">
    <source>
        <dbReference type="SAM" id="MobiDB-lite"/>
    </source>
</evidence>
<dbReference type="GO" id="GO:0008233">
    <property type="term" value="F:peptidase activity"/>
    <property type="evidence" value="ECO:0007669"/>
    <property type="project" value="InterPro"/>
</dbReference>
<dbReference type="Gene3D" id="3.30.1380.10">
    <property type="match status" value="1"/>
</dbReference>
<dbReference type="SUPFAM" id="SSF55166">
    <property type="entry name" value="Hedgehog/DD-peptidase"/>
    <property type="match status" value="1"/>
</dbReference>
<feature type="domain" description="Peptidase M15C" evidence="3">
    <location>
        <begin position="56"/>
        <end position="123"/>
    </location>
</feature>
<keyword evidence="5" id="KW-1185">Reference proteome</keyword>
<dbReference type="RefSeq" id="WP_162499891.1">
    <property type="nucleotide sequence ID" value="NZ_AP018907.1"/>
</dbReference>
<sequence length="253" mass="27544">MSFQLTERDRQRLAGVHPDLVRVVERAAELCSRRFMVVEGVRSTTRQRELKDAGKSKTMNSRHLAAKNGFGHAVDLVVVEGKRTLWDQHAAIENAMKRAARELGVPIEWGGDWKGSWDSPHWQLPWRQYPARAAVELKRSRTVQGSVVSAGGGLGLLADQGSELASQMQQADGHISSGTVLGAIIGAAILAGALYALYARWDDAGRPLPDWWPRRRAAAPAEPPEIDEIDEVDEVDDWPAEGSAGGDPGKGTA</sequence>
<evidence type="ECO:0000259" key="3">
    <source>
        <dbReference type="Pfam" id="PF13539"/>
    </source>
</evidence>
<dbReference type="InterPro" id="IPR009045">
    <property type="entry name" value="Zn_M74/Hedgehog-like"/>
</dbReference>
<evidence type="ECO:0000313" key="5">
    <source>
        <dbReference type="Proteomes" id="UP000266934"/>
    </source>
</evidence>
<feature type="region of interest" description="Disordered" evidence="1">
    <location>
        <begin position="210"/>
        <end position="253"/>
    </location>
</feature>
<dbReference type="Proteomes" id="UP000266934">
    <property type="component" value="Chromosome"/>
</dbReference>
<keyword evidence="2" id="KW-0472">Membrane</keyword>
<feature type="transmembrane region" description="Helical" evidence="2">
    <location>
        <begin position="175"/>
        <end position="198"/>
    </location>
</feature>
<keyword evidence="2" id="KW-1133">Transmembrane helix</keyword>
<proteinExistence type="predicted"/>
<organism evidence="4 5">
    <name type="scientific">Blastochloris tepida</name>
    <dbReference type="NCBI Taxonomy" id="2233851"/>
    <lineage>
        <taxon>Bacteria</taxon>
        <taxon>Pseudomonadati</taxon>
        <taxon>Pseudomonadota</taxon>
        <taxon>Alphaproteobacteria</taxon>
        <taxon>Hyphomicrobiales</taxon>
        <taxon>Blastochloridaceae</taxon>
        <taxon>Blastochloris</taxon>
    </lineage>
</organism>
<dbReference type="KEGG" id="blag:BLTE_10610"/>
<dbReference type="AlphaFoldDB" id="A0A348FYJ3"/>
<reference evidence="4 5" key="1">
    <citation type="submission" date="2018-08" db="EMBL/GenBank/DDBJ databases">
        <title>Complete genome sequencing of Blastochloris tepida GI.</title>
        <authorList>
            <person name="Tsukatani Y."/>
            <person name="Mori H."/>
        </authorList>
    </citation>
    <scope>NUCLEOTIDE SEQUENCE [LARGE SCALE GENOMIC DNA]</scope>
    <source>
        <strain evidence="4 5">GI</strain>
    </source>
</reference>
<dbReference type="Pfam" id="PF13539">
    <property type="entry name" value="Peptidase_M15_4"/>
    <property type="match status" value="1"/>
</dbReference>
<protein>
    <recommendedName>
        <fullName evidence="3">Peptidase M15C domain-containing protein</fullName>
    </recommendedName>
</protein>
<evidence type="ECO:0000313" key="4">
    <source>
        <dbReference type="EMBL" id="BBF92376.1"/>
    </source>
</evidence>
<gene>
    <name evidence="4" type="ORF">BLTE_10610</name>
</gene>
<feature type="compositionally biased region" description="Gly residues" evidence="1">
    <location>
        <begin position="243"/>
        <end position="253"/>
    </location>
</feature>